<sequence length="76" mass="8588">MADQGEDISRFFTNTGTMKYPVQPVQLDVPVEMARELDSLANELHVSVQAIIITYLRQALDQHYLAKNRAANVVNQ</sequence>
<gene>
    <name evidence="1" type="ORF">GF339_05000</name>
</gene>
<comment type="caution">
    <text evidence="1">The sequence shown here is derived from an EMBL/GenBank/DDBJ whole genome shotgun (WGS) entry which is preliminary data.</text>
</comment>
<accession>A0A9D5JTE4</accession>
<dbReference type="Proteomes" id="UP000649604">
    <property type="component" value="Unassembled WGS sequence"/>
</dbReference>
<evidence type="ECO:0000313" key="2">
    <source>
        <dbReference type="Proteomes" id="UP000649604"/>
    </source>
</evidence>
<name>A0A9D5JTE4_9BACT</name>
<proteinExistence type="predicted"/>
<reference evidence="1" key="1">
    <citation type="submission" date="2019-11" db="EMBL/GenBank/DDBJ databases">
        <title>Microbial mats filling the niche in hypersaline microbial mats.</title>
        <authorList>
            <person name="Wong H.L."/>
            <person name="Macleod F.I."/>
            <person name="White R.A. III"/>
            <person name="Burns B.P."/>
        </authorList>
    </citation>
    <scope>NUCLEOTIDE SEQUENCE</scope>
    <source>
        <strain evidence="1">Rbin_158</strain>
    </source>
</reference>
<dbReference type="AlphaFoldDB" id="A0A9D5JTE4"/>
<organism evidence="1 2">
    <name type="scientific">candidate division KSB3 bacterium</name>
    <dbReference type="NCBI Taxonomy" id="2044937"/>
    <lineage>
        <taxon>Bacteria</taxon>
        <taxon>candidate division KSB3</taxon>
    </lineage>
</organism>
<dbReference type="EMBL" id="WJJP01000158">
    <property type="protein sequence ID" value="MBD3323919.1"/>
    <property type="molecule type" value="Genomic_DNA"/>
</dbReference>
<evidence type="ECO:0000313" key="1">
    <source>
        <dbReference type="EMBL" id="MBD3323919.1"/>
    </source>
</evidence>
<protein>
    <submittedName>
        <fullName evidence="1">Uncharacterized protein</fullName>
    </submittedName>
</protein>